<feature type="transmembrane region" description="Helical" evidence="1">
    <location>
        <begin position="83"/>
        <end position="106"/>
    </location>
</feature>
<keyword evidence="1" id="KW-1133">Transmembrane helix</keyword>
<dbReference type="RefSeq" id="WP_201682192.1">
    <property type="nucleotide sequence ID" value="NZ_JAEQNA010000001.1"/>
</dbReference>
<comment type="caution">
    <text evidence="2">The sequence shown here is derived from an EMBL/GenBank/DDBJ whole genome shotgun (WGS) entry which is preliminary data.</text>
</comment>
<feature type="transmembrane region" description="Helical" evidence="1">
    <location>
        <begin position="113"/>
        <end position="134"/>
    </location>
</feature>
<dbReference type="EMBL" id="JAEQNA010000001">
    <property type="protein sequence ID" value="MBL0419140.1"/>
    <property type="molecule type" value="Genomic_DNA"/>
</dbReference>
<accession>A0A936ZKY6</accession>
<feature type="transmembrane region" description="Helical" evidence="1">
    <location>
        <begin position="146"/>
        <end position="166"/>
    </location>
</feature>
<dbReference type="AlphaFoldDB" id="A0A936ZKY6"/>
<gene>
    <name evidence="2" type="ORF">JI739_02150</name>
</gene>
<organism evidence="2 3">
    <name type="scientific">Ramlibacter aurantiacus</name>
    <dbReference type="NCBI Taxonomy" id="2801330"/>
    <lineage>
        <taxon>Bacteria</taxon>
        <taxon>Pseudomonadati</taxon>
        <taxon>Pseudomonadota</taxon>
        <taxon>Betaproteobacteria</taxon>
        <taxon>Burkholderiales</taxon>
        <taxon>Comamonadaceae</taxon>
        <taxon>Ramlibacter</taxon>
    </lineage>
</organism>
<dbReference type="Proteomes" id="UP000613011">
    <property type="component" value="Unassembled WGS sequence"/>
</dbReference>
<keyword evidence="3" id="KW-1185">Reference proteome</keyword>
<feature type="transmembrane region" description="Helical" evidence="1">
    <location>
        <begin position="26"/>
        <end position="52"/>
    </location>
</feature>
<name>A0A936ZKY6_9BURK</name>
<evidence type="ECO:0000256" key="1">
    <source>
        <dbReference type="SAM" id="Phobius"/>
    </source>
</evidence>
<reference evidence="2" key="1">
    <citation type="submission" date="2021-01" db="EMBL/GenBank/DDBJ databases">
        <title>Ramlibacter sp. strain AW1 16S ribosomal RNA gene Genome sequencing and assembly.</title>
        <authorList>
            <person name="Kang M."/>
        </authorList>
    </citation>
    <scope>NUCLEOTIDE SEQUENCE</scope>
    <source>
        <strain evidence="2">AW1</strain>
    </source>
</reference>
<sequence length="172" mass="18199">MASPHDTIETAPGGHRGPDYRGGIRWGAAAWAGIAAGIVFLMMEMLLVWLALGQSPWGPPRMIAALVMGKEVLPPPASFSAPIVMTAMVIHLVLSVVYGLILGAIVHRMGKGAALVTGAVFGLVVYLANFHLIAPMAFPWFTQAQNWVSVLSHVVFGAVIAAVYAGSRDRRG</sequence>
<evidence type="ECO:0000313" key="3">
    <source>
        <dbReference type="Proteomes" id="UP000613011"/>
    </source>
</evidence>
<keyword evidence="1" id="KW-0812">Transmembrane</keyword>
<evidence type="ECO:0000313" key="2">
    <source>
        <dbReference type="EMBL" id="MBL0419140.1"/>
    </source>
</evidence>
<keyword evidence="1" id="KW-0472">Membrane</keyword>
<protein>
    <recommendedName>
        <fullName evidence="4">Sodium:proline symporter</fullName>
    </recommendedName>
</protein>
<proteinExistence type="predicted"/>
<evidence type="ECO:0008006" key="4">
    <source>
        <dbReference type="Google" id="ProtNLM"/>
    </source>
</evidence>